<keyword evidence="1" id="KW-0812">Transmembrane</keyword>
<sequence>MLAGPLHVALLVAAAVLQRQKEEMILRKKASICDARSSPLYISVTIYTFLIFMAPVSSILNRMAHKGRESHPSIPSESGDFLPDIYGLCLTACW</sequence>
<reference evidence="2" key="1">
    <citation type="journal article" date="2015" name="Genome Biol. Evol.">
        <title>Organellar Genomes of White Spruce (Picea glauca): Assembly and Annotation.</title>
        <authorList>
            <person name="Jackman S.D."/>
            <person name="Warren R.L."/>
            <person name="Gibb E.A."/>
            <person name="Vandervalk B.P."/>
            <person name="Mohamadi H."/>
            <person name="Chu J."/>
            <person name="Raymond A."/>
            <person name="Pleasance S."/>
            <person name="Coope R."/>
            <person name="Wildung M.R."/>
            <person name="Ritland C.E."/>
            <person name="Bousquet J."/>
            <person name="Jones S.J."/>
            <person name="Bohlmann J."/>
            <person name="Birol I."/>
        </authorList>
    </citation>
    <scope>NUCLEOTIDE SEQUENCE [LARGE SCALE GENOMIC DNA]</scope>
    <source>
        <tissue evidence="2">Flushing bud</tissue>
    </source>
</reference>
<dbReference type="AlphaFoldDB" id="A0A117NFZ0"/>
<keyword evidence="2" id="KW-0496">Mitochondrion</keyword>
<name>A0A117NFZ0_PICGL</name>
<protein>
    <submittedName>
        <fullName evidence="2">Uncharacterized protein</fullName>
    </submittedName>
</protein>
<accession>A0A117NFZ0</accession>
<evidence type="ECO:0000313" key="2">
    <source>
        <dbReference type="EMBL" id="KUM45995.1"/>
    </source>
</evidence>
<proteinExistence type="predicted"/>
<organism evidence="2">
    <name type="scientific">Picea glauca</name>
    <name type="common">White spruce</name>
    <name type="synonym">Pinus glauca</name>
    <dbReference type="NCBI Taxonomy" id="3330"/>
    <lineage>
        <taxon>Eukaryota</taxon>
        <taxon>Viridiplantae</taxon>
        <taxon>Streptophyta</taxon>
        <taxon>Embryophyta</taxon>
        <taxon>Tracheophyta</taxon>
        <taxon>Spermatophyta</taxon>
        <taxon>Pinopsida</taxon>
        <taxon>Pinidae</taxon>
        <taxon>Conifers I</taxon>
        <taxon>Pinales</taxon>
        <taxon>Pinaceae</taxon>
        <taxon>Picea</taxon>
    </lineage>
</organism>
<feature type="transmembrane region" description="Helical" evidence="1">
    <location>
        <begin position="41"/>
        <end position="60"/>
    </location>
</feature>
<gene>
    <name evidence="2" type="ORF">ABT39_MTgene2098</name>
</gene>
<keyword evidence="1" id="KW-0472">Membrane</keyword>
<comment type="caution">
    <text evidence="2">The sequence shown here is derived from an EMBL/GenBank/DDBJ whole genome shotgun (WGS) entry which is preliminary data.</text>
</comment>
<dbReference type="EMBL" id="LKAM01000014">
    <property type="protein sequence ID" value="KUM45995.1"/>
    <property type="molecule type" value="Genomic_DNA"/>
</dbReference>
<keyword evidence="1" id="KW-1133">Transmembrane helix</keyword>
<evidence type="ECO:0000256" key="1">
    <source>
        <dbReference type="SAM" id="Phobius"/>
    </source>
</evidence>
<geneLocation type="mitochondrion" evidence="2"/>